<feature type="domain" description="Nucleoside phosphorylase" evidence="7">
    <location>
        <begin position="3"/>
        <end position="226"/>
    </location>
</feature>
<organism evidence="8 9">
    <name type="scientific">Candidatus Palibaumannia cicadellinicola</name>
    <dbReference type="NCBI Taxonomy" id="186490"/>
    <lineage>
        <taxon>Bacteria</taxon>
        <taxon>Pseudomonadati</taxon>
        <taxon>Pseudomonadota</taxon>
        <taxon>Gammaproteobacteria</taxon>
        <taxon>Candidatus Palibaumannia</taxon>
    </lineage>
</organism>
<keyword evidence="3 6" id="KW-0378">Hydrolase</keyword>
<dbReference type="GO" id="GO:0019509">
    <property type="term" value="P:L-methionine salvage from methylthioadenosine"/>
    <property type="evidence" value="ECO:0007669"/>
    <property type="project" value="UniProtKB-UniRule"/>
</dbReference>
<dbReference type="InterPro" id="IPR035994">
    <property type="entry name" value="Nucleoside_phosphorylase_sf"/>
</dbReference>
<dbReference type="EC" id="3.2.2.9" evidence="6"/>
<comment type="function">
    <text evidence="6">Catalyzes the irreversible cleavage of the glycosidic bond in both 5'-methylthioadenosine (MTA) and S-adenosylhomocysteine (SAH/AdoHcy) to adenine and the corresponding thioribose, 5'-methylthioribose and S-ribosylhomocysteine, respectively. Also cleaves 5'-deoxyadenosine, a toxic by-product of radical S-adenosylmethionine (SAM) enzymes, into 5-deoxyribose and adenine.</text>
</comment>
<dbReference type="FunFam" id="3.40.50.1580:FF:000001">
    <property type="entry name" value="MTA/SAH nucleosidase family protein"/>
    <property type="match status" value="1"/>
</dbReference>
<comment type="catalytic activity">
    <reaction evidence="6">
        <text>S-adenosyl-L-homocysteine + H2O = S-(5-deoxy-D-ribos-5-yl)-L-homocysteine + adenine</text>
        <dbReference type="Rhea" id="RHEA:17805"/>
        <dbReference type="ChEBI" id="CHEBI:15377"/>
        <dbReference type="ChEBI" id="CHEBI:16708"/>
        <dbReference type="ChEBI" id="CHEBI:57856"/>
        <dbReference type="ChEBI" id="CHEBI:58195"/>
        <dbReference type="EC" id="3.2.2.9"/>
    </reaction>
</comment>
<dbReference type="GO" id="GO:0005829">
    <property type="term" value="C:cytosol"/>
    <property type="evidence" value="ECO:0007669"/>
    <property type="project" value="TreeGrafter"/>
</dbReference>
<evidence type="ECO:0000313" key="9">
    <source>
        <dbReference type="Proteomes" id="UP000234253"/>
    </source>
</evidence>
<keyword evidence="4 6" id="KW-0486">Methionine biosynthesis</keyword>
<feature type="binding site" evidence="6">
    <location>
        <position position="78"/>
    </location>
    <ligand>
        <name>substrate</name>
    </ligand>
</feature>
<dbReference type="RefSeq" id="WP_101626888.1">
    <property type="nucleotide sequence ID" value="NZ_NJPO01000086.1"/>
</dbReference>
<evidence type="ECO:0000313" key="8">
    <source>
        <dbReference type="EMBL" id="PLK58711.1"/>
    </source>
</evidence>
<dbReference type="InterPro" id="IPR000845">
    <property type="entry name" value="Nucleoside_phosphorylase_d"/>
</dbReference>
<dbReference type="Gene3D" id="3.40.50.1580">
    <property type="entry name" value="Nucleoside phosphorylase domain"/>
    <property type="match status" value="1"/>
</dbReference>
<dbReference type="AlphaFoldDB" id="A0A2N4XWW5"/>
<dbReference type="GO" id="GO:0009164">
    <property type="term" value="P:nucleoside catabolic process"/>
    <property type="evidence" value="ECO:0007669"/>
    <property type="project" value="InterPro"/>
</dbReference>
<evidence type="ECO:0000256" key="2">
    <source>
        <dbReference type="ARBA" id="ARBA00022605"/>
    </source>
</evidence>
<dbReference type="NCBIfam" id="NF004079">
    <property type="entry name" value="PRK05584.1"/>
    <property type="match status" value="1"/>
</dbReference>
<feature type="active site" description="Proton acceptor" evidence="6">
    <location>
        <position position="12"/>
    </location>
</feature>
<dbReference type="HAMAP" id="MF_01684">
    <property type="entry name" value="Salvage_MtnN"/>
    <property type="match status" value="1"/>
</dbReference>
<comment type="pathway">
    <text evidence="1 6">Amino-acid biosynthesis; L-methionine biosynthesis via salvage pathway; S-methyl-5-thio-alpha-D-ribose 1-phosphate from S-methyl-5'-thioadenosine (hydrolase route): step 1/2.</text>
</comment>
<feature type="binding site" evidence="6">
    <location>
        <position position="152"/>
    </location>
    <ligand>
        <name>substrate</name>
    </ligand>
</feature>
<keyword evidence="2 6" id="KW-0028">Amino-acid biosynthesis</keyword>
<dbReference type="NCBIfam" id="TIGR01704">
    <property type="entry name" value="MTA_SAH-Nsdase"/>
    <property type="match status" value="1"/>
</dbReference>
<evidence type="ECO:0000256" key="3">
    <source>
        <dbReference type="ARBA" id="ARBA00022801"/>
    </source>
</evidence>
<dbReference type="EMBL" id="NJPO01000086">
    <property type="protein sequence ID" value="PLK58711.1"/>
    <property type="molecule type" value="Genomic_DNA"/>
</dbReference>
<gene>
    <name evidence="6 8" type="primary">mtnN</name>
    <name evidence="8" type="ORF">CEX73_01795</name>
</gene>
<name>A0A2N4XWW5_9GAMM</name>
<proteinExistence type="inferred from homology"/>
<sequence>MMIGIIGAMEPEVILLREQLTQLTIWQQAGCYIYSGCLHGIKVALVQSGIGKVSAALGTTLLLDHFQPTLVINTGSAGSLSPSLVVGDIVVSDEVRYHDVDVTTFGYERGQMAQCPASFNAAPSLVTLAKNITESIGMHAMRGLIISGDAFINGGQALAYIRHNFPQALAVEMEATAIAHICHQFAVPFVVIRAISDVADHISHNSFKDGLTVVVHHLSRLVSEMVLALATKRGSLSQTG</sequence>
<dbReference type="InterPro" id="IPR010049">
    <property type="entry name" value="MTA_SAH_Nsdase"/>
</dbReference>
<dbReference type="GO" id="GO:0019284">
    <property type="term" value="P:L-methionine salvage from S-adenosylmethionine"/>
    <property type="evidence" value="ECO:0007669"/>
    <property type="project" value="TreeGrafter"/>
</dbReference>
<accession>A0A2N4XWW5</accession>
<comment type="caution">
    <text evidence="8">The sequence shown here is derived from an EMBL/GenBank/DDBJ whole genome shotgun (WGS) entry which is preliminary data.</text>
</comment>
<dbReference type="PANTHER" id="PTHR46832">
    <property type="entry name" value="5'-METHYLTHIOADENOSINE/S-ADENOSYLHOMOCYSTEINE NUCLEOSIDASE"/>
    <property type="match status" value="1"/>
</dbReference>
<dbReference type="CDD" id="cd09008">
    <property type="entry name" value="MTAN"/>
    <property type="match status" value="1"/>
</dbReference>
<dbReference type="OrthoDB" id="9792278at2"/>
<comment type="similarity">
    <text evidence="6">Belongs to the PNP/UDP phosphorylase family. MtnN subfamily.</text>
</comment>
<reference evidence="8 9" key="1">
    <citation type="submission" date="2017-06" db="EMBL/GenBank/DDBJ databases">
        <title>Metabolic interaction between xylem feeders and their symbionts.</title>
        <authorList>
            <person name="Chouaia B."/>
        </authorList>
    </citation>
    <scope>NUCLEOTIDE SEQUENCE [LARGE SCALE GENOMIC DNA]</scope>
    <source>
        <strain evidence="8 9">Gra</strain>
    </source>
</reference>
<evidence type="ECO:0000256" key="4">
    <source>
        <dbReference type="ARBA" id="ARBA00023167"/>
    </source>
</evidence>
<evidence type="ECO:0000256" key="1">
    <source>
        <dbReference type="ARBA" id="ARBA00004945"/>
    </source>
</evidence>
<dbReference type="UniPathway" id="UPA00904">
    <property type="reaction ID" value="UER00871"/>
</dbReference>
<evidence type="ECO:0000259" key="7">
    <source>
        <dbReference type="Pfam" id="PF01048"/>
    </source>
</evidence>
<evidence type="ECO:0000256" key="6">
    <source>
        <dbReference type="HAMAP-Rule" id="MF_01684"/>
    </source>
</evidence>
<dbReference type="GO" id="GO:0008782">
    <property type="term" value="F:adenosylhomocysteine nucleosidase activity"/>
    <property type="evidence" value="ECO:0007669"/>
    <property type="project" value="UniProtKB-UniRule"/>
</dbReference>
<comment type="catalytic activity">
    <reaction evidence="6">
        <text>S-methyl-5'-thioadenosine + H2O = 5-(methylsulfanyl)-D-ribose + adenine</text>
        <dbReference type="Rhea" id="RHEA:13617"/>
        <dbReference type="ChEBI" id="CHEBI:15377"/>
        <dbReference type="ChEBI" id="CHEBI:16708"/>
        <dbReference type="ChEBI" id="CHEBI:17509"/>
        <dbReference type="ChEBI" id="CHEBI:78440"/>
        <dbReference type="EC" id="3.2.2.9"/>
    </reaction>
</comment>
<protein>
    <recommendedName>
        <fullName evidence="6">5'-methylthioadenosine/S-adenosylhomocysteine nucleosidase</fullName>
        <shortName evidence="6">MTA/SAH nucleosidase</shortName>
        <shortName evidence="6">MTAN</shortName>
        <ecNumber evidence="6">3.2.2.9</ecNumber>
    </recommendedName>
    <alternativeName>
        <fullName evidence="6">5'-deoxyadenosine nucleosidase</fullName>
        <shortName evidence="6">DOA nucleosidase</shortName>
        <shortName evidence="6">dAdo nucleosidase</shortName>
    </alternativeName>
    <alternativeName>
        <fullName evidence="6">5'-methylthioadenosine nucleosidase</fullName>
        <shortName evidence="6">MTA nucleosidase</shortName>
    </alternativeName>
    <alternativeName>
        <fullName evidence="6">S-adenosylhomocysteine nucleosidase</fullName>
        <shortName evidence="6">AdoHcy nucleosidase</shortName>
        <shortName evidence="6">SAH nucleosidase</shortName>
        <shortName evidence="6">SRH nucleosidase</shortName>
    </alternativeName>
</protein>
<evidence type="ECO:0000256" key="5">
    <source>
        <dbReference type="ARBA" id="ARBA00050313"/>
    </source>
</evidence>
<dbReference type="Proteomes" id="UP000234253">
    <property type="component" value="Unassembled WGS sequence"/>
</dbReference>
<dbReference type="Pfam" id="PF01048">
    <property type="entry name" value="PNP_UDP_1"/>
    <property type="match status" value="1"/>
</dbReference>
<feature type="active site" description="Proton donor" evidence="6">
    <location>
        <position position="197"/>
    </location>
</feature>
<dbReference type="SUPFAM" id="SSF53167">
    <property type="entry name" value="Purine and uridine phosphorylases"/>
    <property type="match status" value="1"/>
</dbReference>
<comment type="catalytic activity">
    <reaction evidence="5">
        <text>5'-deoxyadenosine + H2O = 5-deoxy-D-ribose + adenine</text>
        <dbReference type="Rhea" id="RHEA:29859"/>
        <dbReference type="ChEBI" id="CHEBI:15377"/>
        <dbReference type="ChEBI" id="CHEBI:16708"/>
        <dbReference type="ChEBI" id="CHEBI:17319"/>
        <dbReference type="ChEBI" id="CHEBI:149540"/>
        <dbReference type="EC" id="3.2.2.9"/>
    </reaction>
    <physiologicalReaction direction="left-to-right" evidence="5">
        <dbReference type="Rhea" id="RHEA:29860"/>
    </physiologicalReaction>
</comment>
<feature type="binding site" evidence="6">
    <location>
        <begin position="173"/>
        <end position="174"/>
    </location>
    <ligand>
        <name>substrate</name>
    </ligand>
</feature>
<dbReference type="PANTHER" id="PTHR46832:SF1">
    <property type="entry name" value="5'-METHYLTHIOADENOSINE_S-ADENOSYLHOMOCYSTEINE NUCLEOSIDASE"/>
    <property type="match status" value="1"/>
</dbReference>
<dbReference type="GO" id="GO:0008930">
    <property type="term" value="F:methylthioadenosine nucleosidase activity"/>
    <property type="evidence" value="ECO:0007669"/>
    <property type="project" value="UniProtKB-UniRule"/>
</dbReference>